<dbReference type="EMBL" id="DVLU01000094">
    <property type="protein sequence ID" value="HIT85970.1"/>
    <property type="molecule type" value="Genomic_DNA"/>
</dbReference>
<evidence type="ECO:0008006" key="4">
    <source>
        <dbReference type="Google" id="ProtNLM"/>
    </source>
</evidence>
<reference evidence="2" key="1">
    <citation type="submission" date="2020-10" db="EMBL/GenBank/DDBJ databases">
        <authorList>
            <person name="Gilroy R."/>
        </authorList>
    </citation>
    <scope>NUCLEOTIDE SEQUENCE</scope>
    <source>
        <strain evidence="2">CHK181-108</strain>
    </source>
</reference>
<evidence type="ECO:0000313" key="3">
    <source>
        <dbReference type="Proteomes" id="UP000824165"/>
    </source>
</evidence>
<dbReference type="Pfam" id="PF09578">
    <property type="entry name" value="Spore_YabQ"/>
    <property type="match status" value="1"/>
</dbReference>
<protein>
    <recommendedName>
        <fullName evidence="4">Spore cortex biosynthesis protein YabQ</fullName>
    </recommendedName>
</protein>
<accession>A0A9D1H417</accession>
<organism evidence="2 3">
    <name type="scientific">Candidatus Ornithomonoglobus intestinigallinarum</name>
    <dbReference type="NCBI Taxonomy" id="2840894"/>
    <lineage>
        <taxon>Bacteria</taxon>
        <taxon>Bacillati</taxon>
        <taxon>Bacillota</taxon>
        <taxon>Clostridia</taxon>
        <taxon>Candidatus Ornithomonoglobus</taxon>
    </lineage>
</organism>
<dbReference type="NCBIfam" id="TIGR02893">
    <property type="entry name" value="spore_yabQ"/>
    <property type="match status" value="1"/>
</dbReference>
<name>A0A9D1H417_9FIRM</name>
<sequence>MTLPPELCGLLGMAATGACAAFLYDVLKAFGTAAKLPRAVTDVLFWTASTAGTAAALMYFTGGKLRGYVIAGTAAGAVLYFSTISALNVRLFTVIFKIFFKKLHFIFEILLTPPRFLYKILYRIFKSEPKNKKRGR</sequence>
<keyword evidence="1" id="KW-1133">Transmembrane helix</keyword>
<comment type="caution">
    <text evidence="2">The sequence shown here is derived from an EMBL/GenBank/DDBJ whole genome shotgun (WGS) entry which is preliminary data.</text>
</comment>
<evidence type="ECO:0000256" key="1">
    <source>
        <dbReference type="SAM" id="Phobius"/>
    </source>
</evidence>
<dbReference type="InterPro" id="IPR019074">
    <property type="entry name" value="YabQ"/>
</dbReference>
<keyword evidence="1" id="KW-0472">Membrane</keyword>
<reference evidence="2" key="2">
    <citation type="journal article" date="2021" name="PeerJ">
        <title>Extensive microbial diversity within the chicken gut microbiome revealed by metagenomics and culture.</title>
        <authorList>
            <person name="Gilroy R."/>
            <person name="Ravi A."/>
            <person name="Getino M."/>
            <person name="Pursley I."/>
            <person name="Horton D.L."/>
            <person name="Alikhan N.F."/>
            <person name="Baker D."/>
            <person name="Gharbi K."/>
            <person name="Hall N."/>
            <person name="Watson M."/>
            <person name="Adriaenssens E.M."/>
            <person name="Foster-Nyarko E."/>
            <person name="Jarju S."/>
            <person name="Secka A."/>
            <person name="Antonio M."/>
            <person name="Oren A."/>
            <person name="Chaudhuri R.R."/>
            <person name="La Ragione R."/>
            <person name="Hildebrand F."/>
            <person name="Pallen M.J."/>
        </authorList>
    </citation>
    <scope>NUCLEOTIDE SEQUENCE</scope>
    <source>
        <strain evidence="2">CHK181-108</strain>
    </source>
</reference>
<feature type="transmembrane region" description="Helical" evidence="1">
    <location>
        <begin position="44"/>
        <end position="62"/>
    </location>
</feature>
<gene>
    <name evidence="2" type="ORF">IAA60_08745</name>
</gene>
<proteinExistence type="predicted"/>
<keyword evidence="1" id="KW-0812">Transmembrane</keyword>
<dbReference type="AlphaFoldDB" id="A0A9D1H417"/>
<feature type="transmembrane region" description="Helical" evidence="1">
    <location>
        <begin position="74"/>
        <end position="99"/>
    </location>
</feature>
<evidence type="ECO:0000313" key="2">
    <source>
        <dbReference type="EMBL" id="HIT85970.1"/>
    </source>
</evidence>
<dbReference type="Proteomes" id="UP000824165">
    <property type="component" value="Unassembled WGS sequence"/>
</dbReference>